<sequence length="621" mass="66288">QWSPQSWSTIKYPSQGLQEGRVLCTAVRPVGTNNSKRPIPNPKAQGSDPLVHRGELQHMAAELGNYKQAHTSPLPLTLGNSRVVEGPAPLKELGSRAQAMRGGEPRLSLARYLSTSRTSSGSFPPSEVTFFVPMARVFGPGIGSSGPGPCHDCYPNHIAPAPHGPSCGVVSPYWKVGPRVRQGKYPPIRRFTNEDHLSVHKHKHEMTLKFGPARTDSVIIADQTPTPTRFLKNCEEVGLFNELASSFEQEFSKAHEDEQRTKHPAAPLQTPSEVKDEDEGPLQVDSSSPASPDSSSSMSEDSRDSRVRGKEIPTKPVASSAPTPTIVRPGSLPLHLSNDPLHPTLPSPTSVITQAPPSNRQLGSPTSSYPLVRHLPNGQTVPLLPSPVQMTSVISRLKAALTHQGPGAQDGASGGAGSIPAVPQRQEHSQQLTQNSDAPSPAQPQVSPAQPTGGRRRRATEMDPDERRQRFLERNRAAASRCRQKRKLWVNSLEKKADDLASMNVSLTNEVTMLRNEVAQLKQLLLAHKDCPVTVMQKKAAFLAAGGEETSRDASNEPIGSPAAVIQHGPSPPASASSPGATINGLSVRAAEAVAMSVLAGMGSGQPGGIVMATQSQSAPR</sequence>
<evidence type="ECO:0000313" key="1">
    <source>
        <dbReference type="EMBL" id="KAI3370174.1"/>
    </source>
</evidence>
<organism evidence="1 2">
    <name type="scientific">Scortum barcoo</name>
    <name type="common">barcoo grunter</name>
    <dbReference type="NCBI Taxonomy" id="214431"/>
    <lineage>
        <taxon>Eukaryota</taxon>
        <taxon>Metazoa</taxon>
        <taxon>Chordata</taxon>
        <taxon>Craniata</taxon>
        <taxon>Vertebrata</taxon>
        <taxon>Euteleostomi</taxon>
        <taxon>Actinopterygii</taxon>
        <taxon>Neopterygii</taxon>
        <taxon>Teleostei</taxon>
        <taxon>Neoteleostei</taxon>
        <taxon>Acanthomorphata</taxon>
        <taxon>Eupercaria</taxon>
        <taxon>Centrarchiformes</taxon>
        <taxon>Terapontoidei</taxon>
        <taxon>Terapontidae</taxon>
        <taxon>Scortum</taxon>
    </lineage>
</organism>
<comment type="caution">
    <text evidence="1">The sequence shown here is derived from an EMBL/GenBank/DDBJ whole genome shotgun (WGS) entry which is preliminary data.</text>
</comment>
<proteinExistence type="predicted"/>
<evidence type="ECO:0000313" key="2">
    <source>
        <dbReference type="Proteomes" id="UP000831701"/>
    </source>
</evidence>
<accession>A0ACB8WQU5</accession>
<reference evidence="1" key="1">
    <citation type="submission" date="2022-04" db="EMBL/GenBank/DDBJ databases">
        <title>Jade perch genome.</title>
        <authorList>
            <person name="Chao B."/>
        </authorList>
    </citation>
    <scope>NUCLEOTIDE SEQUENCE</scope>
    <source>
        <strain evidence="1">CB-2022</strain>
    </source>
</reference>
<name>A0ACB8WQU5_9TELE</name>
<dbReference type="Proteomes" id="UP000831701">
    <property type="component" value="Chromosome 7"/>
</dbReference>
<keyword evidence="2" id="KW-1185">Reference proteome</keyword>
<protein>
    <submittedName>
        <fullName evidence="1">Uncharacterized protein</fullName>
    </submittedName>
</protein>
<gene>
    <name evidence="1" type="ORF">L3Q82_024957</name>
</gene>
<feature type="non-terminal residue" evidence="1">
    <location>
        <position position="1"/>
    </location>
</feature>
<dbReference type="EMBL" id="CM041537">
    <property type="protein sequence ID" value="KAI3370174.1"/>
    <property type="molecule type" value="Genomic_DNA"/>
</dbReference>